<dbReference type="Proteomes" id="UP000799772">
    <property type="component" value="Unassembled WGS sequence"/>
</dbReference>
<accession>A0A9P4IB02</accession>
<protein>
    <recommendedName>
        <fullName evidence="3">SWIM-type domain-containing protein</fullName>
    </recommendedName>
</protein>
<comment type="caution">
    <text evidence="1">The sequence shown here is derived from an EMBL/GenBank/DDBJ whole genome shotgun (WGS) entry which is preliminary data.</text>
</comment>
<evidence type="ECO:0000313" key="1">
    <source>
        <dbReference type="EMBL" id="KAF2097394.1"/>
    </source>
</evidence>
<reference evidence="1" key="1">
    <citation type="journal article" date="2020" name="Stud. Mycol.">
        <title>101 Dothideomycetes genomes: a test case for predicting lifestyles and emergence of pathogens.</title>
        <authorList>
            <person name="Haridas S."/>
            <person name="Albert R."/>
            <person name="Binder M."/>
            <person name="Bloem J."/>
            <person name="Labutti K."/>
            <person name="Salamov A."/>
            <person name="Andreopoulos B."/>
            <person name="Baker S."/>
            <person name="Barry K."/>
            <person name="Bills G."/>
            <person name="Bluhm B."/>
            <person name="Cannon C."/>
            <person name="Castanera R."/>
            <person name="Culley D."/>
            <person name="Daum C."/>
            <person name="Ezra D."/>
            <person name="Gonzalez J."/>
            <person name="Henrissat B."/>
            <person name="Kuo A."/>
            <person name="Liang C."/>
            <person name="Lipzen A."/>
            <person name="Lutzoni F."/>
            <person name="Magnuson J."/>
            <person name="Mondo S."/>
            <person name="Nolan M."/>
            <person name="Ohm R."/>
            <person name="Pangilinan J."/>
            <person name="Park H.-J."/>
            <person name="Ramirez L."/>
            <person name="Alfaro M."/>
            <person name="Sun H."/>
            <person name="Tritt A."/>
            <person name="Yoshinaga Y."/>
            <person name="Zwiers L.-H."/>
            <person name="Turgeon B."/>
            <person name="Goodwin S."/>
            <person name="Spatafora J."/>
            <person name="Crous P."/>
            <person name="Grigoriev I."/>
        </authorList>
    </citation>
    <scope>NUCLEOTIDE SEQUENCE</scope>
    <source>
        <strain evidence="1">CBS 133067</strain>
    </source>
</reference>
<dbReference type="EMBL" id="ML978128">
    <property type="protein sequence ID" value="KAF2097394.1"/>
    <property type="molecule type" value="Genomic_DNA"/>
</dbReference>
<evidence type="ECO:0008006" key="3">
    <source>
        <dbReference type="Google" id="ProtNLM"/>
    </source>
</evidence>
<dbReference type="OrthoDB" id="5413281at2759"/>
<gene>
    <name evidence="1" type="ORF">NA57DRAFT_77651</name>
</gene>
<sequence length="248" mass="26578">MGTSLPSPRLFLSKLIASIPSRQADSSSLSSSNPLKDLEAEDRQLLLTLHVIFPNELLPALDLLDGRLVTRFRVERGAATAARSDSSEGRSLEEGLKHSLVQSATVYYVQSAQQRSSSYSRSSNRTYDPTPTSYEVRLDAWNCSCPAFAFAAFPSTLDEDSDTEHLNRSSGGARVAAAISGTTCEPCSATGGDTWLFGGLSRGDTTPPVCKHLLACVLVDRCKMFSSFLDSKTVSVEEAAGWAAGWGG</sequence>
<evidence type="ECO:0000313" key="2">
    <source>
        <dbReference type="Proteomes" id="UP000799772"/>
    </source>
</evidence>
<organism evidence="1 2">
    <name type="scientific">Rhizodiscina lignyota</name>
    <dbReference type="NCBI Taxonomy" id="1504668"/>
    <lineage>
        <taxon>Eukaryota</taxon>
        <taxon>Fungi</taxon>
        <taxon>Dikarya</taxon>
        <taxon>Ascomycota</taxon>
        <taxon>Pezizomycotina</taxon>
        <taxon>Dothideomycetes</taxon>
        <taxon>Pleosporomycetidae</taxon>
        <taxon>Aulographales</taxon>
        <taxon>Rhizodiscinaceae</taxon>
        <taxon>Rhizodiscina</taxon>
    </lineage>
</organism>
<proteinExistence type="predicted"/>
<dbReference type="AlphaFoldDB" id="A0A9P4IB02"/>
<name>A0A9P4IB02_9PEZI</name>
<keyword evidence="2" id="KW-1185">Reference proteome</keyword>